<comment type="caution">
    <text evidence="2">The sequence shown here is derived from an EMBL/GenBank/DDBJ whole genome shotgun (WGS) entry which is preliminary data.</text>
</comment>
<proteinExistence type="predicted"/>
<dbReference type="EMBL" id="JABBCQ020000018">
    <property type="protein sequence ID" value="MBI1626351.1"/>
    <property type="molecule type" value="Genomic_DNA"/>
</dbReference>
<dbReference type="AlphaFoldDB" id="A0A843B6D8"/>
<dbReference type="Pfam" id="PF13333">
    <property type="entry name" value="rve_2"/>
    <property type="match status" value="1"/>
</dbReference>
<sequence>MEQFIDAVATYIHWYNGKRIKLPLGG</sequence>
<dbReference type="InterPro" id="IPR001584">
    <property type="entry name" value="Integrase_cat-core"/>
</dbReference>
<accession>A0A843B6D8</accession>
<protein>
    <submittedName>
        <fullName evidence="2">IS3 family transposase</fullName>
    </submittedName>
</protein>
<keyword evidence="3" id="KW-1185">Reference proteome</keyword>
<organism evidence="2 3">
    <name type="scientific">Comamonas suwonensis</name>
    <dbReference type="NCBI Taxonomy" id="2606214"/>
    <lineage>
        <taxon>Bacteria</taxon>
        <taxon>Pseudomonadati</taxon>
        <taxon>Pseudomonadota</taxon>
        <taxon>Betaproteobacteria</taxon>
        <taxon>Burkholderiales</taxon>
        <taxon>Comamonadaceae</taxon>
        <taxon>Comamonas</taxon>
    </lineage>
</organism>
<evidence type="ECO:0000313" key="3">
    <source>
        <dbReference type="Proteomes" id="UP000530032"/>
    </source>
</evidence>
<name>A0A843B6D8_9BURK</name>
<feature type="domain" description="Integrase catalytic" evidence="1">
    <location>
        <begin position="2"/>
        <end position="21"/>
    </location>
</feature>
<dbReference type="Proteomes" id="UP000530032">
    <property type="component" value="Unassembled WGS sequence"/>
</dbReference>
<evidence type="ECO:0000259" key="1">
    <source>
        <dbReference type="Pfam" id="PF13333"/>
    </source>
</evidence>
<gene>
    <name evidence="2" type="ORF">HF327_017840</name>
</gene>
<reference evidence="2" key="1">
    <citation type="submission" date="2020-12" db="EMBL/GenBank/DDBJ databases">
        <title>Comamonas sp. nov., isolated from stream water.</title>
        <authorList>
            <person name="Park K.-H."/>
        </authorList>
    </citation>
    <scope>NUCLEOTIDE SEQUENCE</scope>
    <source>
        <strain evidence="2">EJ-4</strain>
    </source>
</reference>
<dbReference type="GO" id="GO:0015074">
    <property type="term" value="P:DNA integration"/>
    <property type="evidence" value="ECO:0007669"/>
    <property type="project" value="InterPro"/>
</dbReference>
<evidence type="ECO:0000313" key="2">
    <source>
        <dbReference type="EMBL" id="MBI1626351.1"/>
    </source>
</evidence>